<feature type="transmembrane region" description="Helical" evidence="6">
    <location>
        <begin position="381"/>
        <end position="409"/>
    </location>
</feature>
<evidence type="ECO:0000259" key="8">
    <source>
        <dbReference type="Pfam" id="PF12704"/>
    </source>
</evidence>
<name>A0ABU8NI76_9SPHI</name>
<comment type="caution">
    <text evidence="9">The sequence shown here is derived from an EMBL/GenBank/DDBJ whole genome shotgun (WGS) entry which is preliminary data.</text>
</comment>
<dbReference type="Pfam" id="PF12704">
    <property type="entry name" value="MacB_PCD"/>
    <property type="match status" value="2"/>
</dbReference>
<dbReference type="InterPro" id="IPR025857">
    <property type="entry name" value="MacB_PCD"/>
</dbReference>
<evidence type="ECO:0000256" key="3">
    <source>
        <dbReference type="ARBA" id="ARBA00022692"/>
    </source>
</evidence>
<feature type="transmembrane region" description="Helical" evidence="6">
    <location>
        <begin position="430"/>
        <end position="450"/>
    </location>
</feature>
<evidence type="ECO:0000313" key="9">
    <source>
        <dbReference type="EMBL" id="MEJ2901569.1"/>
    </source>
</evidence>
<feature type="transmembrane region" description="Helical" evidence="6">
    <location>
        <begin position="718"/>
        <end position="740"/>
    </location>
</feature>
<feature type="domain" description="ABC3 transporter permease C-terminal" evidence="7">
    <location>
        <begin position="677"/>
        <end position="786"/>
    </location>
</feature>
<dbReference type="InterPro" id="IPR003838">
    <property type="entry name" value="ABC3_permease_C"/>
</dbReference>
<sequence length="797" mass="89046">MFKLNLKIALRNLWKNKGYTFINVLGLSIGMASCILIFMFIRFQLSFDEGYKNEERIFRVVTNWKYNAFDDYSAGVPVPFAAAARNEIAGFEKVGSIVKRGGILHVKDQTGREIIKTQEAVYYADPDFFEVFNDIRWQYGNPQQALSKPNTVVLSEAFAIKFFGTAEHAIGKTITLGAKTNLEVTGVIQDMPQNSSFPLGIVISYQTYYGRNITNWDSVNSSSSSYVLLKAGVALADMQVPLDKFNKKYYPIQKIAGNQNNQLQALRDIHFSTQYDNFLESTIGKSEIYGLAIIGLFLILTACINFINLSTAQSVNRSKEIGVRKVMGSKRKQLIAQFLTETFAQSLIALLIACVIAELAIPPMQNLFKGQIEFSLFSHMSILVFMVLLVVFVGFLAGFYPALIISRLNPVLAIKNKISLNGGSLSLRKFLVVVQFSITVVLIIGTLVIIRQMEYVQKKSLGFDPNAVAMVGILTDSTSKTKYNTFKEQILQVPGIESLSFCQSAPLSNDVNSTDFTYNGIKNKDFELRTVRADENYFELFDLKLIAGKIFLKSDTANGCVVNETFLKKINVTNPQDVIGKVIDASGNILPITGVVKDYNDKSLKESISGIAIFPGKQEYWNVAIKIDAKQIMPAMKQVERIWNSTFPNGIYQANFVNDRINGYYESEQITGALFKVFAGVIIFISFIGLFGLISFVATQRTREVAIRKVLGASTIELVKMLNGSFLIMVFIANLIAWPLAYLFVNKWLSGFAYRMDLTIWPFVLAMGISMLTTLITVSLRSYKAAVANTIDALKYE</sequence>
<evidence type="ECO:0000256" key="6">
    <source>
        <dbReference type="SAM" id="Phobius"/>
    </source>
</evidence>
<evidence type="ECO:0000256" key="2">
    <source>
        <dbReference type="ARBA" id="ARBA00022475"/>
    </source>
</evidence>
<proteinExistence type="predicted"/>
<protein>
    <submittedName>
        <fullName evidence="9">ABC transporter permease</fullName>
    </submittedName>
</protein>
<feature type="domain" description="MacB-like periplasmic core" evidence="8">
    <location>
        <begin position="20"/>
        <end position="238"/>
    </location>
</feature>
<dbReference type="Proteomes" id="UP001378956">
    <property type="component" value="Unassembled WGS sequence"/>
</dbReference>
<feature type="transmembrane region" description="Helical" evidence="6">
    <location>
        <begin position="288"/>
        <end position="309"/>
    </location>
</feature>
<keyword evidence="5 6" id="KW-0472">Membrane</keyword>
<comment type="subcellular location">
    <subcellularLocation>
        <location evidence="1">Cell membrane</location>
        <topology evidence="1">Multi-pass membrane protein</topology>
    </subcellularLocation>
</comment>
<evidence type="ECO:0000259" key="7">
    <source>
        <dbReference type="Pfam" id="PF02687"/>
    </source>
</evidence>
<dbReference type="PANTHER" id="PTHR30572">
    <property type="entry name" value="MEMBRANE COMPONENT OF TRANSPORTER-RELATED"/>
    <property type="match status" value="1"/>
</dbReference>
<feature type="domain" description="ABC3 transporter permease C-terminal" evidence="7">
    <location>
        <begin position="293"/>
        <end position="410"/>
    </location>
</feature>
<accession>A0ABU8NI76</accession>
<keyword evidence="3 6" id="KW-0812">Transmembrane</keyword>
<feature type="domain" description="MacB-like periplasmic core" evidence="8">
    <location>
        <begin position="438"/>
        <end position="600"/>
    </location>
</feature>
<dbReference type="EMBL" id="JBBEUB010000001">
    <property type="protein sequence ID" value="MEJ2901569.1"/>
    <property type="molecule type" value="Genomic_DNA"/>
</dbReference>
<evidence type="ECO:0000256" key="5">
    <source>
        <dbReference type="ARBA" id="ARBA00023136"/>
    </source>
</evidence>
<feature type="transmembrane region" description="Helical" evidence="6">
    <location>
        <begin position="334"/>
        <end position="361"/>
    </location>
</feature>
<keyword evidence="4 6" id="KW-1133">Transmembrane helix</keyword>
<keyword evidence="10" id="KW-1185">Reference proteome</keyword>
<dbReference type="PROSITE" id="PS51257">
    <property type="entry name" value="PROKAR_LIPOPROTEIN"/>
    <property type="match status" value="1"/>
</dbReference>
<feature type="transmembrane region" description="Helical" evidence="6">
    <location>
        <begin position="760"/>
        <end position="780"/>
    </location>
</feature>
<organism evidence="9 10">
    <name type="scientific">Pedobacter panaciterrae</name>
    <dbReference type="NCBI Taxonomy" id="363849"/>
    <lineage>
        <taxon>Bacteria</taxon>
        <taxon>Pseudomonadati</taxon>
        <taxon>Bacteroidota</taxon>
        <taxon>Sphingobacteriia</taxon>
        <taxon>Sphingobacteriales</taxon>
        <taxon>Sphingobacteriaceae</taxon>
        <taxon>Pedobacter</taxon>
    </lineage>
</organism>
<feature type="transmembrane region" description="Helical" evidence="6">
    <location>
        <begin position="21"/>
        <end position="41"/>
    </location>
</feature>
<evidence type="ECO:0000256" key="4">
    <source>
        <dbReference type="ARBA" id="ARBA00022989"/>
    </source>
</evidence>
<reference evidence="9 10" key="1">
    <citation type="submission" date="2024-03" db="EMBL/GenBank/DDBJ databases">
        <title>Sequence of Lycoming College Course Isolates.</title>
        <authorList>
            <person name="Plotts O."/>
            <person name="Newman J."/>
        </authorList>
    </citation>
    <scope>NUCLEOTIDE SEQUENCE [LARGE SCALE GENOMIC DNA]</scope>
    <source>
        <strain evidence="9 10">CJB-3</strain>
    </source>
</reference>
<evidence type="ECO:0000256" key="1">
    <source>
        <dbReference type="ARBA" id="ARBA00004651"/>
    </source>
</evidence>
<dbReference type="Pfam" id="PF02687">
    <property type="entry name" value="FtsX"/>
    <property type="match status" value="2"/>
</dbReference>
<keyword evidence="2" id="KW-1003">Cell membrane</keyword>
<dbReference type="InterPro" id="IPR050250">
    <property type="entry name" value="Macrolide_Exporter_MacB"/>
</dbReference>
<dbReference type="PANTHER" id="PTHR30572:SF18">
    <property type="entry name" value="ABC-TYPE MACROLIDE FAMILY EXPORT SYSTEM PERMEASE COMPONENT 2"/>
    <property type="match status" value="1"/>
</dbReference>
<evidence type="ECO:0000313" key="10">
    <source>
        <dbReference type="Proteomes" id="UP001378956"/>
    </source>
</evidence>
<dbReference type="RefSeq" id="WP_337715347.1">
    <property type="nucleotide sequence ID" value="NZ_JBBEUB010000001.1"/>
</dbReference>
<gene>
    <name evidence="9" type="ORF">WAE58_04010</name>
</gene>
<feature type="transmembrane region" description="Helical" evidence="6">
    <location>
        <begin position="677"/>
        <end position="698"/>
    </location>
</feature>